<proteinExistence type="predicted"/>
<dbReference type="AlphaFoldDB" id="A0A8K0S833"/>
<accession>A0A8K0S833</accession>
<keyword evidence="2" id="KW-1185">Reference proteome</keyword>
<name>A0A8K0S833_9HYPO</name>
<dbReference type="Proteomes" id="UP000813427">
    <property type="component" value="Unassembled WGS sequence"/>
</dbReference>
<dbReference type="EMBL" id="JAGPXF010000001">
    <property type="protein sequence ID" value="KAH7262923.1"/>
    <property type="molecule type" value="Genomic_DNA"/>
</dbReference>
<reference evidence="1" key="1">
    <citation type="journal article" date="2021" name="Nat. Commun.">
        <title>Genetic determinants of endophytism in the Arabidopsis root mycobiome.</title>
        <authorList>
            <person name="Mesny F."/>
            <person name="Miyauchi S."/>
            <person name="Thiergart T."/>
            <person name="Pickel B."/>
            <person name="Atanasova L."/>
            <person name="Karlsson M."/>
            <person name="Huettel B."/>
            <person name="Barry K.W."/>
            <person name="Haridas S."/>
            <person name="Chen C."/>
            <person name="Bauer D."/>
            <person name="Andreopoulos W."/>
            <person name="Pangilinan J."/>
            <person name="LaButti K."/>
            <person name="Riley R."/>
            <person name="Lipzen A."/>
            <person name="Clum A."/>
            <person name="Drula E."/>
            <person name="Henrissat B."/>
            <person name="Kohler A."/>
            <person name="Grigoriev I.V."/>
            <person name="Martin F.M."/>
            <person name="Hacquard S."/>
        </authorList>
    </citation>
    <scope>NUCLEOTIDE SEQUENCE</scope>
    <source>
        <strain evidence="1">MPI-SDFR-AT-0068</strain>
    </source>
</reference>
<comment type="caution">
    <text evidence="1">The sequence shown here is derived from an EMBL/GenBank/DDBJ whole genome shotgun (WGS) entry which is preliminary data.</text>
</comment>
<organism evidence="1 2">
    <name type="scientific">Fusarium tricinctum</name>
    <dbReference type="NCBI Taxonomy" id="61284"/>
    <lineage>
        <taxon>Eukaryota</taxon>
        <taxon>Fungi</taxon>
        <taxon>Dikarya</taxon>
        <taxon>Ascomycota</taxon>
        <taxon>Pezizomycotina</taxon>
        <taxon>Sordariomycetes</taxon>
        <taxon>Hypocreomycetidae</taxon>
        <taxon>Hypocreales</taxon>
        <taxon>Nectriaceae</taxon>
        <taxon>Fusarium</taxon>
        <taxon>Fusarium tricinctum species complex</taxon>
    </lineage>
</organism>
<evidence type="ECO:0000313" key="2">
    <source>
        <dbReference type="Proteomes" id="UP000813427"/>
    </source>
</evidence>
<protein>
    <submittedName>
        <fullName evidence="1">Uncharacterized protein</fullName>
    </submittedName>
</protein>
<gene>
    <name evidence="1" type="ORF">BKA59DRAFT_505943</name>
</gene>
<dbReference type="OrthoDB" id="5220943at2759"/>
<evidence type="ECO:0000313" key="1">
    <source>
        <dbReference type="EMBL" id="KAH7262923.1"/>
    </source>
</evidence>
<sequence length="466" mass="52910">MGSPAPRDDQYPVTNFPPAAERTAEMPMLWDEDHLKLINTCIRSESLYELYLQLPRLANDLENNQTLKDNKFSVVDTVNALRNCDWAMCELLHSMPPKVITSIVKNTIAYDNEQRDLPGFEIPNHKNAEEIPGVYVIGISLSKENGCFLNRREMELLIEHIEGYIEGYYAYVKYQENLSEKGLAFARTCLSAEESKAYRLMKGIDDKAGGVQTKSPAFITKDEEVPRIQALVKTLKAMCDPSLDPTGRVRMIQSPLYVGCSKSLADRTKIYNQHSLRSINKPLGITLASLKKLNLAYKLHVVCVIRTWKSDQLPLAEQLVTTLAGSLVYQHGFNATEAGGTGFNTVKSMESLKENTVYVIYRVQHLLTNVKQSLFDIEIRTRFLDDLNIVEGQVVEIKETMELCEKELNDLPPGFQWNETLSEIEQLVQDLKKVLKDKEEALRFWNLVQEIQNIAIEETGQGIESL</sequence>